<comment type="subcellular location">
    <subcellularLocation>
        <location evidence="5">Cytoplasm</location>
    </subcellularLocation>
</comment>
<evidence type="ECO:0000256" key="2">
    <source>
        <dbReference type="ARBA" id="ARBA00022605"/>
    </source>
</evidence>
<keyword evidence="5" id="KW-0055">Arginine biosynthesis</keyword>
<keyword evidence="2 5" id="KW-0028">Amino-acid biosynthesis</keyword>
<name>A0ABW1Z4N5_9BACT</name>
<comment type="catalytic activity">
    <reaction evidence="5">
        <text>N(2)-acetyl-L-ornithine + 2-oxoglutarate = N-acetyl-L-glutamate 5-semialdehyde + L-glutamate</text>
        <dbReference type="Rhea" id="RHEA:18049"/>
        <dbReference type="ChEBI" id="CHEBI:16810"/>
        <dbReference type="ChEBI" id="CHEBI:29123"/>
        <dbReference type="ChEBI" id="CHEBI:29985"/>
        <dbReference type="ChEBI" id="CHEBI:57805"/>
        <dbReference type="EC" id="2.6.1.11"/>
    </reaction>
</comment>
<dbReference type="InterPro" id="IPR015421">
    <property type="entry name" value="PyrdxlP-dep_Trfase_major"/>
</dbReference>
<dbReference type="InterPro" id="IPR049704">
    <property type="entry name" value="Aminotrans_3_PPA_site"/>
</dbReference>
<keyword evidence="7" id="KW-1185">Reference proteome</keyword>
<dbReference type="EMBL" id="JBHSWI010000001">
    <property type="protein sequence ID" value="MFC6644530.1"/>
    <property type="molecule type" value="Genomic_DNA"/>
</dbReference>
<dbReference type="PANTHER" id="PTHR11986:SF79">
    <property type="entry name" value="ACETYLORNITHINE AMINOTRANSFERASE, MITOCHONDRIAL"/>
    <property type="match status" value="1"/>
</dbReference>
<comment type="cofactor">
    <cofactor evidence="5">
        <name>pyridoxal 5'-phosphate</name>
        <dbReference type="ChEBI" id="CHEBI:597326"/>
    </cofactor>
    <text evidence="5">Binds 1 pyridoxal phosphate per subunit.</text>
</comment>
<keyword evidence="4 5" id="KW-0663">Pyridoxal phosphate</keyword>
<feature type="binding site" evidence="5">
    <location>
        <position position="284"/>
    </location>
    <ligand>
        <name>pyridoxal 5'-phosphate</name>
        <dbReference type="ChEBI" id="CHEBI:597326"/>
    </ligand>
</feature>
<comment type="caution">
    <text evidence="6">The sequence shown here is derived from an EMBL/GenBank/DDBJ whole genome shotgun (WGS) entry which is preliminary data.</text>
</comment>
<dbReference type="EC" id="2.6.1.11" evidence="5"/>
<dbReference type="Proteomes" id="UP001596391">
    <property type="component" value="Unassembled WGS sequence"/>
</dbReference>
<dbReference type="CDD" id="cd00610">
    <property type="entry name" value="OAT_like"/>
    <property type="match status" value="1"/>
</dbReference>
<feature type="binding site" evidence="5">
    <location>
        <position position="144"/>
    </location>
    <ligand>
        <name>N(2)-acetyl-L-ornithine</name>
        <dbReference type="ChEBI" id="CHEBI:57805"/>
    </ligand>
</feature>
<dbReference type="PIRSF" id="PIRSF000521">
    <property type="entry name" value="Transaminase_4ab_Lys_Orn"/>
    <property type="match status" value="1"/>
</dbReference>
<keyword evidence="1 5" id="KW-0032">Aminotransferase</keyword>
<feature type="binding site" evidence="5">
    <location>
        <position position="283"/>
    </location>
    <ligand>
        <name>N(2)-acetyl-L-ornithine</name>
        <dbReference type="ChEBI" id="CHEBI:57805"/>
    </ligand>
</feature>
<reference evidence="7" key="1">
    <citation type="journal article" date="2019" name="Int. J. Syst. Evol. Microbiol.">
        <title>The Global Catalogue of Microorganisms (GCM) 10K type strain sequencing project: providing services to taxonomists for standard genome sequencing and annotation.</title>
        <authorList>
            <consortium name="The Broad Institute Genomics Platform"/>
            <consortium name="The Broad Institute Genome Sequencing Center for Infectious Disease"/>
            <person name="Wu L."/>
            <person name="Ma J."/>
        </authorList>
    </citation>
    <scope>NUCLEOTIDE SEQUENCE [LARGE SCALE GENOMIC DNA]</scope>
    <source>
        <strain evidence="7">CGMCC 1.16026</strain>
    </source>
</reference>
<dbReference type="NCBIfam" id="TIGR00707">
    <property type="entry name" value="argD"/>
    <property type="match status" value="1"/>
</dbReference>
<dbReference type="SUPFAM" id="SSF53383">
    <property type="entry name" value="PLP-dependent transferases"/>
    <property type="match status" value="1"/>
</dbReference>
<evidence type="ECO:0000313" key="7">
    <source>
        <dbReference type="Proteomes" id="UP001596391"/>
    </source>
</evidence>
<comment type="subunit">
    <text evidence="5">Homodimer.</text>
</comment>
<dbReference type="PROSITE" id="PS00600">
    <property type="entry name" value="AA_TRANSFER_CLASS_3"/>
    <property type="match status" value="1"/>
</dbReference>
<feature type="binding site" evidence="5">
    <location>
        <position position="141"/>
    </location>
    <ligand>
        <name>pyridoxal 5'-phosphate</name>
        <dbReference type="ChEBI" id="CHEBI:597326"/>
    </ligand>
</feature>
<evidence type="ECO:0000256" key="4">
    <source>
        <dbReference type="ARBA" id="ARBA00022898"/>
    </source>
</evidence>
<dbReference type="RefSeq" id="WP_263372462.1">
    <property type="nucleotide sequence ID" value="NZ_JAGSYD010000005.1"/>
</dbReference>
<dbReference type="NCBIfam" id="NF002325">
    <property type="entry name" value="PRK01278.1"/>
    <property type="match status" value="1"/>
</dbReference>
<feature type="binding site" evidence="5">
    <location>
        <begin position="105"/>
        <end position="106"/>
    </location>
    <ligand>
        <name>pyridoxal 5'-phosphate</name>
        <dbReference type="ChEBI" id="CHEBI:597326"/>
    </ligand>
</feature>
<organism evidence="6 7">
    <name type="scientific">Granulicella cerasi</name>
    <dbReference type="NCBI Taxonomy" id="741063"/>
    <lineage>
        <taxon>Bacteria</taxon>
        <taxon>Pseudomonadati</taxon>
        <taxon>Acidobacteriota</taxon>
        <taxon>Terriglobia</taxon>
        <taxon>Terriglobales</taxon>
        <taxon>Acidobacteriaceae</taxon>
        <taxon>Granulicella</taxon>
    </lineage>
</organism>
<comment type="pathway">
    <text evidence="5">Amino-acid biosynthesis; L-arginine biosynthesis; N(2)-acetyl-L-ornithine from L-glutamate: step 4/4.</text>
</comment>
<comment type="miscellaneous">
    <text evidence="5">May also have succinyldiaminopimelate aminotransferase activity, thus carrying out the corresponding step in lysine biosynthesis.</text>
</comment>
<dbReference type="GO" id="GO:0008483">
    <property type="term" value="F:transaminase activity"/>
    <property type="evidence" value="ECO:0007669"/>
    <property type="project" value="UniProtKB-KW"/>
</dbReference>
<feature type="modified residue" description="N6-(pyridoxal phosphate)lysine" evidence="5">
    <location>
        <position position="255"/>
    </location>
</feature>
<keyword evidence="5" id="KW-0963">Cytoplasm</keyword>
<dbReference type="InterPro" id="IPR050103">
    <property type="entry name" value="Class-III_PLP-dep_AT"/>
</dbReference>
<protein>
    <recommendedName>
        <fullName evidence="5">Acetylornithine aminotransferase</fullName>
        <shortName evidence="5">ACOAT</shortName>
        <ecNumber evidence="5">2.6.1.11</ecNumber>
    </recommendedName>
</protein>
<dbReference type="InterPro" id="IPR015424">
    <property type="entry name" value="PyrdxlP-dep_Trfase"/>
</dbReference>
<keyword evidence="3 5" id="KW-0808">Transferase</keyword>
<gene>
    <name evidence="5" type="primary">argD</name>
    <name evidence="6" type="ORF">ACFQBQ_02780</name>
</gene>
<dbReference type="InterPro" id="IPR015422">
    <property type="entry name" value="PyrdxlP-dep_Trfase_small"/>
</dbReference>
<evidence type="ECO:0000256" key="1">
    <source>
        <dbReference type="ARBA" id="ARBA00022576"/>
    </source>
</evidence>
<evidence type="ECO:0000256" key="3">
    <source>
        <dbReference type="ARBA" id="ARBA00022679"/>
    </source>
</evidence>
<dbReference type="InterPro" id="IPR004636">
    <property type="entry name" value="AcOrn/SuccOrn_fam"/>
</dbReference>
<dbReference type="Gene3D" id="3.90.1150.10">
    <property type="entry name" value="Aspartate Aminotransferase, domain 1"/>
    <property type="match status" value="1"/>
</dbReference>
<dbReference type="InterPro" id="IPR005814">
    <property type="entry name" value="Aminotrans_3"/>
</dbReference>
<dbReference type="Pfam" id="PF00202">
    <property type="entry name" value="Aminotran_3"/>
    <property type="match status" value="1"/>
</dbReference>
<dbReference type="HAMAP" id="MF_01107">
    <property type="entry name" value="ArgD_aminotrans_3"/>
    <property type="match status" value="1"/>
</dbReference>
<dbReference type="Gene3D" id="3.40.640.10">
    <property type="entry name" value="Type I PLP-dependent aspartate aminotransferase-like (Major domain)"/>
    <property type="match status" value="1"/>
</dbReference>
<feature type="binding site" evidence="5">
    <location>
        <begin position="226"/>
        <end position="229"/>
    </location>
    <ligand>
        <name>pyridoxal 5'-phosphate</name>
        <dbReference type="ChEBI" id="CHEBI:597326"/>
    </ligand>
</feature>
<dbReference type="PANTHER" id="PTHR11986">
    <property type="entry name" value="AMINOTRANSFERASE CLASS III"/>
    <property type="match status" value="1"/>
</dbReference>
<evidence type="ECO:0000313" key="6">
    <source>
        <dbReference type="EMBL" id="MFC6644530.1"/>
    </source>
</evidence>
<comment type="similarity">
    <text evidence="5">Belongs to the class-III pyridoxal-phosphate-dependent aminotransferase family. ArgD subfamily.</text>
</comment>
<proteinExistence type="inferred from homology"/>
<evidence type="ECO:0000256" key="5">
    <source>
        <dbReference type="HAMAP-Rule" id="MF_01107"/>
    </source>
</evidence>
<sequence>MSLTDLQANESKLLFHTYARYPLELTRGEGVRLFDDAGNSYLDLLSGIGVSALGYGHPAITAAITQQASTLIHTSNLFYNAVTSDLALRLTEITGLDRAFFCNSGAEAWEAAIKLARAHALLLRNEGKQIGTKILALEHSFHGRTIGAVSTTHKTAYREPFAPVMPDVVFIPHNDVEALKATFDSSFCAIAFEVLQGEGGINPISQEFLATARELCDASGALLLLDEIQSGMGRTGKWTAYQHYGIQPDVTTLAKPLAGGIPMGAMVATEEAARAFTPGMHGTTFGGNPFACAVAVAVIDAIKNEGLLAHVTEVGEYFKQQLIDLSKKHSAIMEVRGTGFMLGAEIENADLAKSILEQMMFDKHIILNRTHETVLRFLPPYLITKTDVDTTIKALDELLVAAAVVA</sequence>
<accession>A0ABW1Z4N5</accession>